<dbReference type="Proteomes" id="UP000736384">
    <property type="component" value="Unassembled WGS sequence"/>
</dbReference>
<proteinExistence type="predicted"/>
<name>A0AA44C8D8_9GAMM</name>
<feature type="domain" description="DUF3616" evidence="1">
    <location>
        <begin position="33"/>
        <end position="372"/>
    </location>
</feature>
<reference evidence="2" key="1">
    <citation type="submission" date="2020-03" db="EMBL/GenBank/DDBJ databases">
        <title>Genome assembly of Azotobacter chroococcum W5.</title>
        <authorList>
            <person name="Kannepalli A."/>
        </authorList>
    </citation>
    <scope>NUCLEOTIDE SEQUENCE</scope>
    <source>
        <strain evidence="2">W5</strain>
    </source>
</reference>
<evidence type="ECO:0000313" key="3">
    <source>
        <dbReference type="Proteomes" id="UP000736384"/>
    </source>
</evidence>
<gene>
    <name evidence="2" type="ORF">HA520_09745</name>
</gene>
<organism evidence="2 3">
    <name type="scientific">Azotobacter chroococcum</name>
    <dbReference type="NCBI Taxonomy" id="353"/>
    <lineage>
        <taxon>Bacteria</taxon>
        <taxon>Pseudomonadati</taxon>
        <taxon>Pseudomonadota</taxon>
        <taxon>Gammaproteobacteria</taxon>
        <taxon>Pseudomonadales</taxon>
        <taxon>Pseudomonadaceae</taxon>
        <taxon>Azotobacter</taxon>
    </lineage>
</organism>
<accession>A0AA44C8D8</accession>
<dbReference type="InterPro" id="IPR022060">
    <property type="entry name" value="DUF3616"/>
</dbReference>
<sequence length="376" mass="40443">MGTKPDATQNVTTLEFDPERNELGKDKRLRDGLSVAVQIGDNLWLANDETISLERLTRLADDGQGACRYGRHRQFPLNDYLALPVPPADDPADLEEVDIEGLASAGGYLWLVGSHSLKRKNPKPGDDPDKARKQLAKVRSDGNRYLLARIPLVDSDGACEPAKRSKQDGQELFAASLEGDDKGNELTAALKNDKHLGPFLAIPGKDNGFDIEGLAVVGERILLGLRGPVLRGWAVILEVAVTADATASTLRLQPIGPKERLYRKHFLQLGGLGIRDLCVQGDDLLILAGPTMELDGPVSVFRWPGGSSPDDEAMVPADALQRVLEVPYGEGVDHAEGMTLFAPDGGEASALLVVYDAAAEERKSGKSAVTADVFKL</sequence>
<evidence type="ECO:0000259" key="1">
    <source>
        <dbReference type="Pfam" id="PF12275"/>
    </source>
</evidence>
<protein>
    <submittedName>
        <fullName evidence="2">DUF3616 domain-containing protein</fullName>
    </submittedName>
</protein>
<comment type="caution">
    <text evidence="2">The sequence shown here is derived from an EMBL/GenBank/DDBJ whole genome shotgun (WGS) entry which is preliminary data.</text>
</comment>
<dbReference type="Pfam" id="PF12275">
    <property type="entry name" value="DUF3616"/>
    <property type="match status" value="1"/>
</dbReference>
<dbReference type="RefSeq" id="WP_165892508.1">
    <property type="nucleotide sequence ID" value="NZ_JAAPAP010000006.1"/>
</dbReference>
<dbReference type="EMBL" id="JAAPAP010000006">
    <property type="protein sequence ID" value="NHN77568.1"/>
    <property type="molecule type" value="Genomic_DNA"/>
</dbReference>
<dbReference type="AlphaFoldDB" id="A0AA44C8D8"/>
<evidence type="ECO:0000313" key="2">
    <source>
        <dbReference type="EMBL" id="NHN77568.1"/>
    </source>
</evidence>